<proteinExistence type="inferred from homology"/>
<accession>A0A3N1PL28</accession>
<evidence type="ECO:0000259" key="6">
    <source>
        <dbReference type="PROSITE" id="PS52015"/>
    </source>
</evidence>
<feature type="transmembrane region" description="Helical" evidence="5">
    <location>
        <begin position="49"/>
        <end position="67"/>
    </location>
</feature>
<dbReference type="GO" id="GO:0055085">
    <property type="term" value="P:transmembrane transport"/>
    <property type="evidence" value="ECO:0007669"/>
    <property type="project" value="InterPro"/>
</dbReference>
<dbReference type="PROSITE" id="PS52015">
    <property type="entry name" value="TONB_CTD"/>
    <property type="match status" value="1"/>
</dbReference>
<reference evidence="7 8" key="1">
    <citation type="submission" date="2018-11" db="EMBL/GenBank/DDBJ databases">
        <title>Genomic Encyclopedia of Type Strains, Phase IV (KMG-IV): sequencing the most valuable type-strain genomes for metagenomic binning, comparative biology and taxonomic classification.</title>
        <authorList>
            <person name="Goeker M."/>
        </authorList>
    </citation>
    <scope>NUCLEOTIDE SEQUENCE [LARGE SCALE GENOMIC DNA]</scope>
    <source>
        <strain evidence="7 8">DSM 21945</strain>
    </source>
</reference>
<dbReference type="AlphaFoldDB" id="A0A3N1PL28"/>
<sequence>MDSVTTPAKRPPVALWVKALWYPVVALGIWGIYADFVPSDKLAFYSVRLTLLLSVVLTFWVWWAFISGRAKVKAGTPDVMKFLAMLMVPPMMWFLIWLALAQGLPALITRFTGSPYQEAARFEKQHQHDRYMCDYRLSSDFLFHAFPSFLCSNKEFVLAEPKDAVLNLKGYRNALGFDITDYQLFYPKVLRRIDPHYPPAAAAKGIEGFVEMAFDIDPNGVPVNIHIADAKPRGVFDGAAAEALKQWRYQPLSINGYHATLPAQHLKLRFRLKGQAHAHS</sequence>
<dbReference type="Pfam" id="PF03544">
    <property type="entry name" value="TonB_C"/>
    <property type="match status" value="1"/>
</dbReference>
<dbReference type="InterPro" id="IPR006260">
    <property type="entry name" value="TonB/TolA_C"/>
</dbReference>
<gene>
    <name evidence="7" type="ORF">EDC28_103436</name>
</gene>
<comment type="caution">
    <text evidence="5">Lacks conserved residue(s) required for the propagation of feature annotation.</text>
</comment>
<evidence type="ECO:0000256" key="1">
    <source>
        <dbReference type="ARBA" id="ARBA00004167"/>
    </source>
</evidence>
<feature type="domain" description="TonB C-terminal" evidence="6">
    <location>
        <begin position="182"/>
        <end position="279"/>
    </location>
</feature>
<dbReference type="GO" id="GO:0015891">
    <property type="term" value="P:siderophore transport"/>
    <property type="evidence" value="ECO:0007669"/>
    <property type="project" value="InterPro"/>
</dbReference>
<dbReference type="PRINTS" id="PR01374">
    <property type="entry name" value="TONBPROTEIN"/>
</dbReference>
<comment type="similarity">
    <text evidence="5">Belongs to the TonB family.</text>
</comment>
<protein>
    <recommendedName>
        <fullName evidence="5">Protein TonB</fullName>
    </recommendedName>
</protein>
<comment type="function">
    <text evidence="5">Interacts with outer membrane receptor proteins that carry out high-affinity binding and energy dependent uptake into the periplasmic space of specific substrates. It could act to transduce energy from the cytoplasmic membrane to specific energy-requiring processes in the outer membrane, resulting in the release into the periplasm of ligands bound by these outer membrane proteins.</text>
</comment>
<dbReference type="Gene3D" id="3.30.2420.10">
    <property type="entry name" value="TonB"/>
    <property type="match status" value="1"/>
</dbReference>
<dbReference type="NCBIfam" id="TIGR01352">
    <property type="entry name" value="tonB_Cterm"/>
    <property type="match status" value="1"/>
</dbReference>
<comment type="subcellular location">
    <subcellularLocation>
        <location evidence="5">Cell inner membrane</location>
        <topology evidence="5">Single-pass membrane protein</topology>
        <orientation evidence="5">Periplasmic side</orientation>
    </subcellularLocation>
    <subcellularLocation>
        <location evidence="1">Membrane</location>
        <topology evidence="1">Single-pass membrane protein</topology>
    </subcellularLocation>
</comment>
<evidence type="ECO:0000256" key="2">
    <source>
        <dbReference type="ARBA" id="ARBA00022692"/>
    </source>
</evidence>
<dbReference type="GO" id="GO:0031992">
    <property type="term" value="F:energy transducer activity"/>
    <property type="evidence" value="ECO:0007669"/>
    <property type="project" value="InterPro"/>
</dbReference>
<evidence type="ECO:0000256" key="3">
    <source>
        <dbReference type="ARBA" id="ARBA00022989"/>
    </source>
</evidence>
<dbReference type="GO" id="GO:0015031">
    <property type="term" value="P:protein transport"/>
    <property type="evidence" value="ECO:0007669"/>
    <property type="project" value="UniProtKB-UniRule"/>
</dbReference>
<dbReference type="EMBL" id="RJUL01000003">
    <property type="protein sequence ID" value="ROQ28839.1"/>
    <property type="molecule type" value="Genomic_DNA"/>
</dbReference>
<comment type="caution">
    <text evidence="7">The sequence shown here is derived from an EMBL/GenBank/DDBJ whole genome shotgun (WGS) entry which is preliminary data.</text>
</comment>
<evidence type="ECO:0000256" key="4">
    <source>
        <dbReference type="ARBA" id="ARBA00023136"/>
    </source>
</evidence>
<dbReference type="Proteomes" id="UP000268033">
    <property type="component" value="Unassembled WGS sequence"/>
</dbReference>
<keyword evidence="5" id="KW-0653">Protein transport</keyword>
<name>A0A3N1PL28_9GAMM</name>
<keyword evidence="5" id="KW-0735">Signal-anchor</keyword>
<dbReference type="STRING" id="584787.GCA_001247655_02391"/>
<keyword evidence="2 5" id="KW-0812">Transmembrane</keyword>
<dbReference type="InterPro" id="IPR003538">
    <property type="entry name" value="TonB"/>
</dbReference>
<dbReference type="SUPFAM" id="SSF74653">
    <property type="entry name" value="TolA/TonB C-terminal domain"/>
    <property type="match status" value="1"/>
</dbReference>
<evidence type="ECO:0000313" key="8">
    <source>
        <dbReference type="Proteomes" id="UP000268033"/>
    </source>
</evidence>
<dbReference type="RefSeq" id="WP_050660913.1">
    <property type="nucleotide sequence ID" value="NZ_RJUL01000003.1"/>
</dbReference>
<feature type="transmembrane region" description="Helical" evidence="5">
    <location>
        <begin position="79"/>
        <end position="100"/>
    </location>
</feature>
<keyword evidence="5" id="KW-0813">Transport</keyword>
<evidence type="ECO:0000313" key="7">
    <source>
        <dbReference type="EMBL" id="ROQ28839.1"/>
    </source>
</evidence>
<feature type="transmembrane region" description="Helical" evidence="5">
    <location>
        <begin position="20"/>
        <end position="37"/>
    </location>
</feature>
<dbReference type="GO" id="GO:0030288">
    <property type="term" value="C:outer membrane-bounded periplasmic space"/>
    <property type="evidence" value="ECO:0007669"/>
    <property type="project" value="InterPro"/>
</dbReference>
<keyword evidence="8" id="KW-1185">Reference proteome</keyword>
<dbReference type="InterPro" id="IPR037682">
    <property type="entry name" value="TonB_C"/>
</dbReference>
<keyword evidence="3 5" id="KW-1133">Transmembrane helix</keyword>
<keyword evidence="5" id="KW-0997">Cell inner membrane</keyword>
<evidence type="ECO:0000256" key="5">
    <source>
        <dbReference type="RuleBase" id="RU362123"/>
    </source>
</evidence>
<dbReference type="GO" id="GO:0005886">
    <property type="term" value="C:plasma membrane"/>
    <property type="evidence" value="ECO:0007669"/>
    <property type="project" value="UniProtKB-SubCell"/>
</dbReference>
<keyword evidence="5" id="KW-1003">Cell membrane</keyword>
<organism evidence="7 8">
    <name type="scientific">Gallaecimonas pentaromativorans</name>
    <dbReference type="NCBI Taxonomy" id="584787"/>
    <lineage>
        <taxon>Bacteria</taxon>
        <taxon>Pseudomonadati</taxon>
        <taxon>Pseudomonadota</taxon>
        <taxon>Gammaproteobacteria</taxon>
        <taxon>Enterobacterales</taxon>
        <taxon>Gallaecimonadaceae</taxon>
        <taxon>Gallaecimonas</taxon>
    </lineage>
</organism>
<keyword evidence="4 5" id="KW-0472">Membrane</keyword>